<name>A0A0E9TWD4_ANGAN</name>
<dbReference type="EMBL" id="GBXM01050716">
    <property type="protein sequence ID" value="JAH57861.1"/>
    <property type="molecule type" value="Transcribed_RNA"/>
</dbReference>
<proteinExistence type="predicted"/>
<sequence>MQSLKRNLGSQSTH</sequence>
<accession>A0A0E9TWD4</accession>
<evidence type="ECO:0000313" key="1">
    <source>
        <dbReference type="EMBL" id="JAH57861.1"/>
    </source>
</evidence>
<reference evidence="1" key="1">
    <citation type="submission" date="2014-11" db="EMBL/GenBank/DDBJ databases">
        <authorList>
            <person name="Amaro Gonzalez C."/>
        </authorList>
    </citation>
    <scope>NUCLEOTIDE SEQUENCE</scope>
</reference>
<protein>
    <submittedName>
        <fullName evidence="1">Uncharacterized protein</fullName>
    </submittedName>
</protein>
<reference evidence="1" key="2">
    <citation type="journal article" date="2015" name="Fish Shellfish Immunol.">
        <title>Early steps in the European eel (Anguilla anguilla)-Vibrio vulnificus interaction in the gills: Role of the RtxA13 toxin.</title>
        <authorList>
            <person name="Callol A."/>
            <person name="Pajuelo D."/>
            <person name="Ebbesson L."/>
            <person name="Teles M."/>
            <person name="MacKenzie S."/>
            <person name="Amaro C."/>
        </authorList>
    </citation>
    <scope>NUCLEOTIDE SEQUENCE</scope>
</reference>
<organism evidence="1">
    <name type="scientific">Anguilla anguilla</name>
    <name type="common">European freshwater eel</name>
    <name type="synonym">Muraena anguilla</name>
    <dbReference type="NCBI Taxonomy" id="7936"/>
    <lineage>
        <taxon>Eukaryota</taxon>
        <taxon>Metazoa</taxon>
        <taxon>Chordata</taxon>
        <taxon>Craniata</taxon>
        <taxon>Vertebrata</taxon>
        <taxon>Euteleostomi</taxon>
        <taxon>Actinopterygii</taxon>
        <taxon>Neopterygii</taxon>
        <taxon>Teleostei</taxon>
        <taxon>Anguilliformes</taxon>
        <taxon>Anguillidae</taxon>
        <taxon>Anguilla</taxon>
    </lineage>
</organism>